<dbReference type="Proteomes" id="UP000472727">
    <property type="component" value="Unassembled WGS sequence"/>
</dbReference>
<evidence type="ECO:0000313" key="1">
    <source>
        <dbReference type="EMBL" id="KAF3216338.1"/>
    </source>
</evidence>
<gene>
    <name evidence="1" type="ORF">TWF106_008512</name>
    <name evidence="2" type="ORF">TWF191_007232</name>
</gene>
<evidence type="ECO:0000313" key="4">
    <source>
        <dbReference type="Proteomes" id="UP000483672"/>
    </source>
</evidence>
<name>A0A6G1MJ76_ORBOL</name>
<evidence type="ECO:0000313" key="3">
    <source>
        <dbReference type="Proteomes" id="UP000472727"/>
    </source>
</evidence>
<dbReference type="Proteomes" id="UP000483672">
    <property type="component" value="Unassembled WGS sequence"/>
</dbReference>
<dbReference type="AlphaFoldDB" id="A0A6G1MJ76"/>
<organism evidence="2 4">
    <name type="scientific">Orbilia oligospora</name>
    <name type="common">Nematode-trapping fungus</name>
    <name type="synonym">Arthrobotrys oligospora</name>
    <dbReference type="NCBI Taxonomy" id="2813651"/>
    <lineage>
        <taxon>Eukaryota</taxon>
        <taxon>Fungi</taxon>
        <taxon>Dikarya</taxon>
        <taxon>Ascomycota</taxon>
        <taxon>Pezizomycotina</taxon>
        <taxon>Orbiliomycetes</taxon>
        <taxon>Orbiliales</taxon>
        <taxon>Orbiliaceae</taxon>
        <taxon>Orbilia</taxon>
    </lineage>
</organism>
<dbReference type="EMBL" id="WIPF01000044">
    <property type="protein sequence ID" value="KAF3221024.1"/>
    <property type="molecule type" value="Genomic_DNA"/>
</dbReference>
<evidence type="ECO:0000313" key="2">
    <source>
        <dbReference type="EMBL" id="KAF3221024.1"/>
    </source>
</evidence>
<protein>
    <submittedName>
        <fullName evidence="2">Uncharacterized protein</fullName>
    </submittedName>
</protein>
<accession>A0A6G1MJ76</accession>
<reference evidence="3 4" key="1">
    <citation type="submission" date="2019-06" db="EMBL/GenBank/DDBJ databases">
        <authorList>
            <person name="Palmer J.M."/>
        </authorList>
    </citation>
    <scope>NUCLEOTIDE SEQUENCE [LARGE SCALE GENOMIC DNA]</scope>
    <source>
        <strain evidence="1 3">TWF106</strain>
        <strain evidence="2 4">TWF191</strain>
    </source>
</reference>
<dbReference type="EMBL" id="WIWS01000050">
    <property type="protein sequence ID" value="KAF3216338.1"/>
    <property type="molecule type" value="Genomic_DNA"/>
</dbReference>
<sequence length="452" mass="50448">MAPCSTCGDTLQIIRSKIASYNLPIGIRPNTLHGEFYDNLEISGRHPVTDVHEDYFCMCGKPEPHIHCLQCWTGLMNQHTDSQRSIPEATPPTSLPKPLEWKALLIAIRNHMPKPIGCVPVSTPCGCSSFCKSIILAQNPFVTFISNLEYGNFGLDLEECPHKAASRSTYKNNSNVLPRSIAKGFITDSTLGKELGMVHEQQIGPRLLCRNHPTPITINDQPNYAKLLIKNNYNSAAKGYRTRIGDKIEITTPLAAYYSQYGEDSTCHSICGSYRDVIEYSYCRLVESGVLVWLLDIGTLDDHCCGECDVDLLVTSLANTIDIADRIRDSLTGEIFNMSVAMGRQNDLSLEIYKAFVVHGAFGFCCKRSETFYRVIRNLSVWTYSNPVYYTHKWGQEEGVMNFAEAVNNLFMTCANSSQIAESAVENQANVDEIVRLVSGIRLVDFLVCFCA</sequence>
<proteinExistence type="predicted"/>
<comment type="caution">
    <text evidence="2">The sequence shown here is derived from an EMBL/GenBank/DDBJ whole genome shotgun (WGS) entry which is preliminary data.</text>
</comment>